<dbReference type="AlphaFoldDB" id="A0A2V1IMP5"/>
<proteinExistence type="predicted"/>
<comment type="caution">
    <text evidence="1">The sequence shown here is derived from an EMBL/GenBank/DDBJ whole genome shotgun (WGS) entry which is preliminary data.</text>
</comment>
<accession>A0A2V1IMP5</accession>
<dbReference type="EMBL" id="PUEC01000039">
    <property type="protein sequence ID" value="PWB00525.1"/>
    <property type="molecule type" value="Genomic_DNA"/>
</dbReference>
<reference evidence="2" key="1">
    <citation type="submission" date="2018-02" db="EMBL/GenBank/DDBJ databases">
        <authorList>
            <person name="Clavel T."/>
            <person name="Strowig T."/>
        </authorList>
    </citation>
    <scope>NUCLEOTIDE SEQUENCE [LARGE SCALE GENOMIC DNA]</scope>
    <source>
        <strain evidence="2">DSM 103720</strain>
    </source>
</reference>
<sequence>MTVKELINQLQKFEPDTEVWLTATTRKGIPTYAVLDHIVQCDYGNLATDLTDTPDNIDMRLLGGRSDDDTVIVLSSMFDFQK</sequence>
<organism evidence="1 2">
    <name type="scientific">Duncaniella muris</name>
    <dbReference type="NCBI Taxonomy" id="2094150"/>
    <lineage>
        <taxon>Bacteria</taxon>
        <taxon>Pseudomonadati</taxon>
        <taxon>Bacteroidota</taxon>
        <taxon>Bacteroidia</taxon>
        <taxon>Bacteroidales</taxon>
        <taxon>Muribaculaceae</taxon>
        <taxon>Duncaniella</taxon>
    </lineage>
</organism>
<evidence type="ECO:0000313" key="2">
    <source>
        <dbReference type="Proteomes" id="UP000244905"/>
    </source>
</evidence>
<gene>
    <name evidence="1" type="ORF">C5O23_12545</name>
</gene>
<keyword evidence="2" id="KW-1185">Reference proteome</keyword>
<dbReference type="Proteomes" id="UP000244905">
    <property type="component" value="Unassembled WGS sequence"/>
</dbReference>
<name>A0A2V1IMP5_9BACT</name>
<protein>
    <submittedName>
        <fullName evidence="1">Uncharacterized protein</fullName>
    </submittedName>
</protein>
<evidence type="ECO:0000313" key="1">
    <source>
        <dbReference type="EMBL" id="PWB00525.1"/>
    </source>
</evidence>